<dbReference type="EMBL" id="CM039174">
    <property type="protein sequence ID" value="KAH9756803.1"/>
    <property type="molecule type" value="Genomic_DNA"/>
</dbReference>
<reference evidence="2" key="1">
    <citation type="journal article" date="2023" name="Hortic. Res.">
        <title>A chromosome-level phased genome enabling allele-level studies in sweet orange: a case study on citrus Huanglongbing tolerance.</title>
        <authorList>
            <person name="Wu B."/>
            <person name="Yu Q."/>
            <person name="Deng Z."/>
            <person name="Duan Y."/>
            <person name="Luo F."/>
            <person name="Gmitter F. Jr."/>
        </authorList>
    </citation>
    <scope>NUCLEOTIDE SEQUENCE [LARGE SCALE GENOMIC DNA]</scope>
    <source>
        <strain evidence="2">cv. Valencia</strain>
    </source>
</reference>
<accession>A0ACB8KQY3</accession>
<protein>
    <submittedName>
        <fullName evidence="1">Myotubularin-like protein</fullName>
    </submittedName>
</protein>
<evidence type="ECO:0000313" key="1">
    <source>
        <dbReference type="EMBL" id="KAH9756803.1"/>
    </source>
</evidence>
<dbReference type="Proteomes" id="UP000829398">
    <property type="component" value="Chromosome 5"/>
</dbReference>
<sequence>MGNGYNHHFQYQRNLNNIQKSTFLPMICSRTSIKDVALPRLEDRCASLSKEDPLSPKIGCMGQVKRNNRIIGFPTATTSHNSNNNNKQLALTTKTSSNNFNVSDVKYFKLKRFFSVRNIVTYSSNNNNNTSCTVSSCRRRETNTHGVRPKAAAAGNENKEREACTINIAQMDPPLPVVKRVPKPAADQAGDENNNSLWKRRSNGGALKNLDLQHIQIPRHQVEIRTV</sequence>
<gene>
    <name evidence="1" type="ORF">KPL71_016192</name>
</gene>
<organism evidence="1 2">
    <name type="scientific">Citrus sinensis</name>
    <name type="common">Sweet orange</name>
    <name type="synonym">Citrus aurantium var. sinensis</name>
    <dbReference type="NCBI Taxonomy" id="2711"/>
    <lineage>
        <taxon>Eukaryota</taxon>
        <taxon>Viridiplantae</taxon>
        <taxon>Streptophyta</taxon>
        <taxon>Embryophyta</taxon>
        <taxon>Tracheophyta</taxon>
        <taxon>Spermatophyta</taxon>
        <taxon>Magnoliopsida</taxon>
        <taxon>eudicotyledons</taxon>
        <taxon>Gunneridae</taxon>
        <taxon>Pentapetalae</taxon>
        <taxon>rosids</taxon>
        <taxon>malvids</taxon>
        <taxon>Sapindales</taxon>
        <taxon>Rutaceae</taxon>
        <taxon>Aurantioideae</taxon>
        <taxon>Citrus</taxon>
    </lineage>
</organism>
<evidence type="ECO:0000313" key="2">
    <source>
        <dbReference type="Proteomes" id="UP000829398"/>
    </source>
</evidence>
<proteinExistence type="predicted"/>
<name>A0ACB8KQY3_CITSI</name>
<keyword evidence="2" id="KW-1185">Reference proteome</keyword>
<comment type="caution">
    <text evidence="1">The sequence shown here is derived from an EMBL/GenBank/DDBJ whole genome shotgun (WGS) entry which is preliminary data.</text>
</comment>